<sequence length="238" mass="25302">MARVPDYPSPNAEKWLAVDTYFASLLAPHDAALDDVLAANQEAGLPTHDVSPAQGKMLALFVAMTKARHILEIGTLGGYSTIWLARALPASGRIVTIEASAVHADVARANFDRAGVADRVELRVGKALDVLPSLEVDAASPFDLIFIDADKPNNPAYLDWALRLSRPGTVIIGDNVVRGGAVTDPDSTDPNVRGVRAFLERIAADPRLDATAIQTVGEKGWDGFALAIVKDVDEGEKG</sequence>
<dbReference type="PANTHER" id="PTHR10509:SF14">
    <property type="entry name" value="CAFFEOYL-COA O-METHYLTRANSFERASE 3-RELATED"/>
    <property type="match status" value="1"/>
</dbReference>
<evidence type="ECO:0000313" key="4">
    <source>
        <dbReference type="EMBL" id="QOT74662.1"/>
    </source>
</evidence>
<organism evidence="4 5">
    <name type="scientific">Sphingobium fuliginis (strain ATCC 27551)</name>
    <dbReference type="NCBI Taxonomy" id="336203"/>
    <lineage>
        <taxon>Bacteria</taxon>
        <taxon>Pseudomonadati</taxon>
        <taxon>Pseudomonadota</taxon>
        <taxon>Alphaproteobacteria</taxon>
        <taxon>Sphingomonadales</taxon>
        <taxon>Sphingomonadaceae</taxon>
        <taxon>Sphingobium</taxon>
    </lineage>
</organism>
<dbReference type="Gene3D" id="3.40.50.150">
    <property type="entry name" value="Vaccinia Virus protein VP39"/>
    <property type="match status" value="1"/>
</dbReference>
<evidence type="ECO:0000313" key="5">
    <source>
        <dbReference type="Proteomes" id="UP000593663"/>
    </source>
</evidence>
<dbReference type="AlphaFoldDB" id="A0A7M2GRI0"/>
<keyword evidence="4" id="KW-0614">Plasmid</keyword>
<dbReference type="SUPFAM" id="SSF53335">
    <property type="entry name" value="S-adenosyl-L-methionine-dependent methyltransferases"/>
    <property type="match status" value="1"/>
</dbReference>
<geneLocation type="plasmid" evidence="4 5">
    <name>p2</name>
</geneLocation>
<keyword evidence="2 4" id="KW-0808">Transferase</keyword>
<dbReference type="GO" id="GO:0008171">
    <property type="term" value="F:O-methyltransferase activity"/>
    <property type="evidence" value="ECO:0007669"/>
    <property type="project" value="InterPro"/>
</dbReference>
<dbReference type="GO" id="GO:0032259">
    <property type="term" value="P:methylation"/>
    <property type="evidence" value="ECO:0007669"/>
    <property type="project" value="UniProtKB-KW"/>
</dbReference>
<proteinExistence type="predicted"/>
<evidence type="ECO:0000256" key="1">
    <source>
        <dbReference type="ARBA" id="ARBA00022603"/>
    </source>
</evidence>
<name>A0A7M2GRI0_SPHSA</name>
<dbReference type="EMBL" id="CP060038">
    <property type="protein sequence ID" value="QOT74662.1"/>
    <property type="molecule type" value="Genomic_DNA"/>
</dbReference>
<dbReference type="RefSeq" id="WP_193666911.1">
    <property type="nucleotide sequence ID" value="NZ_CP060038.1"/>
</dbReference>
<dbReference type="PROSITE" id="PS51682">
    <property type="entry name" value="SAM_OMT_I"/>
    <property type="match status" value="1"/>
</dbReference>
<dbReference type="Proteomes" id="UP000593663">
    <property type="component" value="Plasmid p2"/>
</dbReference>
<dbReference type="InterPro" id="IPR029063">
    <property type="entry name" value="SAM-dependent_MTases_sf"/>
</dbReference>
<reference evidence="5" key="1">
    <citation type="submission" date="2020-08" db="EMBL/GenBank/DDBJ databases">
        <title>Complete genome sequence of Sphingobium barthaii strain KK22, a high-molecular-weight polycyclic aromatic hydrocarbon-degrading soil bacterium.</title>
        <authorList>
            <person name="Mori J.F."/>
            <person name="Kanaly R.A."/>
        </authorList>
    </citation>
    <scope>NUCLEOTIDE SEQUENCE [LARGE SCALE GENOMIC DNA]</scope>
    <source>
        <strain evidence="5">KK22</strain>
        <plasmid evidence="5">p2</plasmid>
    </source>
</reference>
<keyword evidence="1 4" id="KW-0489">Methyltransferase</keyword>
<evidence type="ECO:0000256" key="2">
    <source>
        <dbReference type="ARBA" id="ARBA00022679"/>
    </source>
</evidence>
<dbReference type="CDD" id="cd02440">
    <property type="entry name" value="AdoMet_MTases"/>
    <property type="match status" value="1"/>
</dbReference>
<evidence type="ECO:0000256" key="3">
    <source>
        <dbReference type="ARBA" id="ARBA00022691"/>
    </source>
</evidence>
<dbReference type="InterPro" id="IPR002935">
    <property type="entry name" value="SAM_O-MeTrfase"/>
</dbReference>
<keyword evidence="3" id="KW-0949">S-adenosyl-L-methionine</keyword>
<dbReference type="InterPro" id="IPR050362">
    <property type="entry name" value="Cation-dep_OMT"/>
</dbReference>
<protein>
    <submittedName>
        <fullName evidence="4">O-methyltransferase</fullName>
    </submittedName>
</protein>
<dbReference type="Pfam" id="PF01596">
    <property type="entry name" value="Methyltransf_3"/>
    <property type="match status" value="1"/>
</dbReference>
<gene>
    <name evidence="4" type="ORF">H5V43_23365</name>
</gene>
<dbReference type="PANTHER" id="PTHR10509">
    <property type="entry name" value="O-METHYLTRANSFERASE-RELATED"/>
    <property type="match status" value="1"/>
</dbReference>
<accession>A0A7M2GRI0</accession>
<dbReference type="KEGG" id="sbar:H5V43_23365"/>
<dbReference type="GO" id="GO:0008757">
    <property type="term" value="F:S-adenosylmethionine-dependent methyltransferase activity"/>
    <property type="evidence" value="ECO:0007669"/>
    <property type="project" value="TreeGrafter"/>
</dbReference>